<reference evidence="2 3" key="1">
    <citation type="submission" date="2023-02" db="EMBL/GenBank/DDBJ databases">
        <title>Genome sequence of Lacticaseibacillus sp. KACC 23028.</title>
        <authorList>
            <person name="Kim S."/>
            <person name="Heo J."/>
            <person name="Kwon S.-W."/>
        </authorList>
    </citation>
    <scope>NUCLEOTIDE SEQUENCE [LARGE SCALE GENOMIC DNA]</scope>
    <source>
        <strain evidence="2 3">KACC 23028</strain>
    </source>
</reference>
<gene>
    <name evidence="2" type="ORF">PQ472_10545</name>
</gene>
<dbReference type="Proteomes" id="UP001220377">
    <property type="component" value="Chromosome"/>
</dbReference>
<evidence type="ECO:0000313" key="3">
    <source>
        <dbReference type="Proteomes" id="UP001220377"/>
    </source>
</evidence>
<dbReference type="EMBL" id="CP117884">
    <property type="protein sequence ID" value="WDF82317.1"/>
    <property type="molecule type" value="Genomic_DNA"/>
</dbReference>
<organism evidence="2 3">
    <name type="scientific">Lacticaseibacillus pabuli</name>
    <dbReference type="NCBI Taxonomy" id="3025672"/>
    <lineage>
        <taxon>Bacteria</taxon>
        <taxon>Bacillati</taxon>
        <taxon>Bacillota</taxon>
        <taxon>Bacilli</taxon>
        <taxon>Lactobacillales</taxon>
        <taxon>Lactobacillaceae</taxon>
        <taxon>Lacticaseibacillus</taxon>
    </lineage>
</organism>
<name>A0ABY7WQ46_9LACO</name>
<feature type="signal peptide" evidence="1">
    <location>
        <begin position="1"/>
        <end position="28"/>
    </location>
</feature>
<evidence type="ECO:0000256" key="1">
    <source>
        <dbReference type="SAM" id="SignalP"/>
    </source>
</evidence>
<keyword evidence="3" id="KW-1185">Reference proteome</keyword>
<accession>A0ABY7WQ46</accession>
<sequence length="221" mass="24398">MKSFKLLNKRLFAAATVAGALLIGGVFAVNANVSADSYYGGEYAVGMPQIKSDEYHYGVVDLRVGATVYQSTDEKKDSKMVKVQKGKNQNVTYSDIAVAGGQVYYYLMGMNAKGQQAYAGYIKKSDTTLNSVGKVHVNYNKHYGIQIWTNGHGPAKTSKGVNKKLPGQTNWKVYDTTPFYEGKGKFAGFFYNLGGDQYIAAKYVTFHEAPGFTQYSEWNPF</sequence>
<dbReference type="RefSeq" id="WP_274259688.1">
    <property type="nucleotide sequence ID" value="NZ_CP117884.1"/>
</dbReference>
<keyword evidence="1" id="KW-0732">Signal</keyword>
<proteinExistence type="predicted"/>
<feature type="chain" id="PRO_5045387131" evidence="1">
    <location>
        <begin position="29"/>
        <end position="221"/>
    </location>
</feature>
<protein>
    <submittedName>
        <fullName evidence="2">Uncharacterized protein</fullName>
    </submittedName>
</protein>
<evidence type="ECO:0000313" key="2">
    <source>
        <dbReference type="EMBL" id="WDF82317.1"/>
    </source>
</evidence>